<proteinExistence type="predicted"/>
<feature type="signal peptide" evidence="1">
    <location>
        <begin position="1"/>
        <end position="20"/>
    </location>
</feature>
<reference evidence="2" key="1">
    <citation type="submission" date="2018-01" db="EMBL/GenBank/DDBJ databases">
        <title>An insight into the sialome of Amazonian anophelines.</title>
        <authorList>
            <person name="Ribeiro J.M."/>
            <person name="Scarpassa V."/>
            <person name="Calvo E."/>
        </authorList>
    </citation>
    <scope>NUCLEOTIDE SEQUENCE</scope>
</reference>
<dbReference type="AlphaFoldDB" id="A0A2M4DA58"/>
<dbReference type="EMBL" id="GGFL01010282">
    <property type="protein sequence ID" value="MBW74460.1"/>
    <property type="molecule type" value="Transcribed_RNA"/>
</dbReference>
<sequence length="66" mass="7223">MTRAHITAVTLGAAIGRLQCFIVLVGKEQTGLPVVLQLVPRVAFAGVRTTLQVFAHLRTNRWKLLA</sequence>
<evidence type="ECO:0000313" key="2">
    <source>
        <dbReference type="EMBL" id="MBW74460.1"/>
    </source>
</evidence>
<feature type="chain" id="PRO_5014863187" evidence="1">
    <location>
        <begin position="21"/>
        <end position="66"/>
    </location>
</feature>
<accession>A0A2M4DA58</accession>
<protein>
    <submittedName>
        <fullName evidence="2">Putative secreted protein</fullName>
    </submittedName>
</protein>
<organism evidence="2">
    <name type="scientific">Anopheles darlingi</name>
    <name type="common">Mosquito</name>
    <dbReference type="NCBI Taxonomy" id="43151"/>
    <lineage>
        <taxon>Eukaryota</taxon>
        <taxon>Metazoa</taxon>
        <taxon>Ecdysozoa</taxon>
        <taxon>Arthropoda</taxon>
        <taxon>Hexapoda</taxon>
        <taxon>Insecta</taxon>
        <taxon>Pterygota</taxon>
        <taxon>Neoptera</taxon>
        <taxon>Endopterygota</taxon>
        <taxon>Diptera</taxon>
        <taxon>Nematocera</taxon>
        <taxon>Culicoidea</taxon>
        <taxon>Culicidae</taxon>
        <taxon>Anophelinae</taxon>
        <taxon>Anopheles</taxon>
    </lineage>
</organism>
<evidence type="ECO:0000256" key="1">
    <source>
        <dbReference type="SAM" id="SignalP"/>
    </source>
</evidence>
<keyword evidence="1" id="KW-0732">Signal</keyword>
<name>A0A2M4DA58_ANODA</name>